<dbReference type="Pfam" id="PF00098">
    <property type="entry name" value="zf-CCHC"/>
    <property type="match status" value="1"/>
</dbReference>
<dbReference type="Proteomes" id="UP001151760">
    <property type="component" value="Unassembled WGS sequence"/>
</dbReference>
<keyword evidence="4" id="KW-1185">Reference proteome</keyword>
<dbReference type="InterPro" id="IPR036875">
    <property type="entry name" value="Znf_CCHC_sf"/>
</dbReference>
<dbReference type="SMART" id="SM00343">
    <property type="entry name" value="ZnF_C2HC"/>
    <property type="match status" value="1"/>
</dbReference>
<dbReference type="InterPro" id="IPR001878">
    <property type="entry name" value="Znf_CCHC"/>
</dbReference>
<reference evidence="3" key="2">
    <citation type="submission" date="2022-01" db="EMBL/GenBank/DDBJ databases">
        <authorList>
            <person name="Yamashiro T."/>
            <person name="Shiraishi A."/>
            <person name="Satake H."/>
            <person name="Nakayama K."/>
        </authorList>
    </citation>
    <scope>NUCLEOTIDE SEQUENCE</scope>
</reference>
<name>A0ABQ5AKQ3_9ASTR</name>
<proteinExistence type="predicted"/>
<keyword evidence="3" id="KW-0548">Nucleotidyltransferase</keyword>
<evidence type="ECO:0000313" key="3">
    <source>
        <dbReference type="EMBL" id="GJT03246.1"/>
    </source>
</evidence>
<dbReference type="GO" id="GO:0003964">
    <property type="term" value="F:RNA-directed DNA polymerase activity"/>
    <property type="evidence" value="ECO:0007669"/>
    <property type="project" value="UniProtKB-KW"/>
</dbReference>
<evidence type="ECO:0000256" key="1">
    <source>
        <dbReference type="PROSITE-ProRule" id="PRU00047"/>
    </source>
</evidence>
<sequence length="102" mass="11168">MSPRSTTWGWVKRSHTVDLSPSAPSAIFITMRDNKAIPKGNGCFECGASGHFKRDCPKLKNKDRGNRNAQGWVYAVGNTEKNGNTSRNPDSNVITGAFLLNN</sequence>
<accession>A0ABQ5AKQ3</accession>
<dbReference type="PROSITE" id="PS50158">
    <property type="entry name" value="ZF_CCHC"/>
    <property type="match status" value="1"/>
</dbReference>
<keyword evidence="1" id="KW-0862">Zinc</keyword>
<organism evidence="3 4">
    <name type="scientific">Tanacetum coccineum</name>
    <dbReference type="NCBI Taxonomy" id="301880"/>
    <lineage>
        <taxon>Eukaryota</taxon>
        <taxon>Viridiplantae</taxon>
        <taxon>Streptophyta</taxon>
        <taxon>Embryophyta</taxon>
        <taxon>Tracheophyta</taxon>
        <taxon>Spermatophyta</taxon>
        <taxon>Magnoliopsida</taxon>
        <taxon>eudicotyledons</taxon>
        <taxon>Gunneridae</taxon>
        <taxon>Pentapetalae</taxon>
        <taxon>asterids</taxon>
        <taxon>campanulids</taxon>
        <taxon>Asterales</taxon>
        <taxon>Asteraceae</taxon>
        <taxon>Asteroideae</taxon>
        <taxon>Anthemideae</taxon>
        <taxon>Anthemidinae</taxon>
        <taxon>Tanacetum</taxon>
    </lineage>
</organism>
<comment type="caution">
    <text evidence="3">The sequence shown here is derived from an EMBL/GenBank/DDBJ whole genome shotgun (WGS) entry which is preliminary data.</text>
</comment>
<evidence type="ECO:0000313" key="4">
    <source>
        <dbReference type="Proteomes" id="UP001151760"/>
    </source>
</evidence>
<protein>
    <submittedName>
        <fullName evidence="3">Reverse transcriptase domain-containing protein</fullName>
    </submittedName>
</protein>
<dbReference type="EMBL" id="BQNB010012411">
    <property type="protein sequence ID" value="GJT03246.1"/>
    <property type="molecule type" value="Genomic_DNA"/>
</dbReference>
<keyword evidence="1" id="KW-0479">Metal-binding</keyword>
<keyword evidence="3" id="KW-0695">RNA-directed DNA polymerase</keyword>
<reference evidence="3" key="1">
    <citation type="journal article" date="2022" name="Int. J. Mol. Sci.">
        <title>Draft Genome of Tanacetum Coccineum: Genomic Comparison of Closely Related Tanacetum-Family Plants.</title>
        <authorList>
            <person name="Yamashiro T."/>
            <person name="Shiraishi A."/>
            <person name="Nakayama K."/>
            <person name="Satake H."/>
        </authorList>
    </citation>
    <scope>NUCLEOTIDE SEQUENCE</scope>
</reference>
<evidence type="ECO:0000259" key="2">
    <source>
        <dbReference type="PROSITE" id="PS50158"/>
    </source>
</evidence>
<dbReference type="Gene3D" id="4.10.60.10">
    <property type="entry name" value="Zinc finger, CCHC-type"/>
    <property type="match status" value="1"/>
</dbReference>
<keyword evidence="1" id="KW-0863">Zinc-finger</keyword>
<feature type="domain" description="CCHC-type" evidence="2">
    <location>
        <begin position="43"/>
        <end position="58"/>
    </location>
</feature>
<dbReference type="SUPFAM" id="SSF57756">
    <property type="entry name" value="Retrovirus zinc finger-like domains"/>
    <property type="match status" value="1"/>
</dbReference>
<keyword evidence="3" id="KW-0808">Transferase</keyword>
<gene>
    <name evidence="3" type="ORF">Tco_0824415</name>
</gene>